<evidence type="ECO:0000313" key="4">
    <source>
        <dbReference type="EMBL" id="OFE43062.1"/>
    </source>
</evidence>
<dbReference type="EC" id="5.4.99.5" evidence="1"/>
<dbReference type="Gene3D" id="1.20.59.10">
    <property type="entry name" value="Chorismate mutase"/>
    <property type="match status" value="1"/>
</dbReference>
<dbReference type="GO" id="GO:0009697">
    <property type="term" value="P:salicylic acid biosynthetic process"/>
    <property type="evidence" value="ECO:0007669"/>
    <property type="project" value="TreeGrafter"/>
</dbReference>
<protein>
    <recommendedName>
        <fullName evidence="1">chorismate mutase</fullName>
        <ecNumber evidence="1">5.4.99.5</ecNumber>
    </recommendedName>
</protein>
<evidence type="ECO:0000259" key="3">
    <source>
        <dbReference type="PROSITE" id="PS51168"/>
    </source>
</evidence>
<dbReference type="STRING" id="202956.BJN41_10540"/>
<dbReference type="InterPro" id="IPR002701">
    <property type="entry name" value="CM_II_prokaryot"/>
</dbReference>
<dbReference type="eggNOG" id="COG1605">
    <property type="taxonomic scope" value="Bacteria"/>
</dbReference>
<reference evidence="4 5" key="1">
    <citation type="submission" date="2016-10" db="EMBL/GenBank/DDBJ databases">
        <title>Genome of airborne Acinetobacter sp. 5-2Ac02 in the hospital environment: Species near to Acinetobacter towneri.</title>
        <authorList>
            <person name="Barbosa B."/>
            <person name="Fernandez-Garcia L."/>
            <person name="Gato E."/>
            <person name="Leao R."/>
            <person name="Albano R."/>
            <person name="Fernandez B."/>
            <person name="Fernandez-Cuenca F."/>
            <person name="Marques E."/>
            <person name="Tomas M."/>
        </authorList>
    </citation>
    <scope>NUCLEOTIDE SEQUENCE [LARGE SCALE GENOMIC DNA]</scope>
    <source>
        <strain evidence="4 5">5-2Ac02</strain>
    </source>
</reference>
<evidence type="ECO:0000256" key="2">
    <source>
        <dbReference type="ARBA" id="ARBA00023235"/>
    </source>
</evidence>
<evidence type="ECO:0000256" key="1">
    <source>
        <dbReference type="ARBA" id="ARBA00012404"/>
    </source>
</evidence>
<proteinExistence type="predicted"/>
<dbReference type="PROSITE" id="PS51168">
    <property type="entry name" value="CHORISMATE_MUT_2"/>
    <property type="match status" value="1"/>
</dbReference>
<comment type="caution">
    <text evidence="4">The sequence shown here is derived from an EMBL/GenBank/DDBJ whole genome shotgun (WGS) entry which is preliminary data.</text>
</comment>
<keyword evidence="2" id="KW-0413">Isomerase</keyword>
<dbReference type="RefSeq" id="WP_019837337.1">
    <property type="nucleotide sequence ID" value="NZ_CP090382.1"/>
</dbReference>
<dbReference type="InterPro" id="IPR036979">
    <property type="entry name" value="CM_dom_sf"/>
</dbReference>
<dbReference type="GO" id="GO:0046417">
    <property type="term" value="P:chorismate metabolic process"/>
    <property type="evidence" value="ECO:0007669"/>
    <property type="project" value="InterPro"/>
</dbReference>
<name>A0A1E8E073_9GAMM</name>
<dbReference type="SUPFAM" id="SSF48600">
    <property type="entry name" value="Chorismate mutase II"/>
    <property type="match status" value="1"/>
</dbReference>
<gene>
    <name evidence="4" type="ORF">BJN41_10540</name>
</gene>
<dbReference type="PANTHER" id="PTHR38041">
    <property type="entry name" value="CHORISMATE MUTASE"/>
    <property type="match status" value="1"/>
</dbReference>
<dbReference type="InterPro" id="IPR051331">
    <property type="entry name" value="Chorismate_mutase-related"/>
</dbReference>
<dbReference type="AlphaFoldDB" id="A0A1E8E073"/>
<feature type="domain" description="Chorismate mutase" evidence="3">
    <location>
        <begin position="3"/>
        <end position="93"/>
    </location>
</feature>
<evidence type="ECO:0000313" key="5">
    <source>
        <dbReference type="Proteomes" id="UP000186931"/>
    </source>
</evidence>
<dbReference type="EMBL" id="MKQS01000017">
    <property type="protein sequence ID" value="OFE43062.1"/>
    <property type="molecule type" value="Genomic_DNA"/>
</dbReference>
<dbReference type="SMART" id="SM00830">
    <property type="entry name" value="CM_2"/>
    <property type="match status" value="1"/>
</dbReference>
<dbReference type="Proteomes" id="UP000186931">
    <property type="component" value="Unassembled WGS sequence"/>
</dbReference>
<dbReference type="GO" id="GO:0004106">
    <property type="term" value="F:chorismate mutase activity"/>
    <property type="evidence" value="ECO:0007669"/>
    <property type="project" value="UniProtKB-EC"/>
</dbReference>
<organism evidence="4 5">
    <name type="scientific">Acinetobacter towneri</name>
    <dbReference type="NCBI Taxonomy" id="202956"/>
    <lineage>
        <taxon>Bacteria</taxon>
        <taxon>Pseudomonadati</taxon>
        <taxon>Pseudomonadota</taxon>
        <taxon>Gammaproteobacteria</taxon>
        <taxon>Moraxellales</taxon>
        <taxon>Moraxellaceae</taxon>
        <taxon>Acinetobacter</taxon>
    </lineage>
</organism>
<dbReference type="PANTHER" id="PTHR38041:SF1">
    <property type="entry name" value="CHORISMATE MUTASE"/>
    <property type="match status" value="1"/>
</dbReference>
<sequence>MNNEKVKSLQQARDKIDQIDVALIELIASRQFYVDQAMRHKQTVDDVQSPQRVKEVIEKVRALAVQHAVDPDMVERLYHDMIQHFIQRELKEFRP</sequence>
<dbReference type="InterPro" id="IPR036263">
    <property type="entry name" value="Chorismate_II_sf"/>
</dbReference>
<dbReference type="Pfam" id="PF01817">
    <property type="entry name" value="CM_2"/>
    <property type="match status" value="1"/>
</dbReference>
<accession>A0A1E8E073</accession>